<dbReference type="SUPFAM" id="SSF56954">
    <property type="entry name" value="Outer membrane efflux proteins (OEP)"/>
    <property type="match status" value="1"/>
</dbReference>
<dbReference type="Gene3D" id="1.20.1600.10">
    <property type="entry name" value="Outer membrane efflux proteins (OEP)"/>
    <property type="match status" value="1"/>
</dbReference>
<name>A0A3N4MN65_9BACT</name>
<keyword evidence="9" id="KW-1185">Reference proteome</keyword>
<evidence type="ECO:0000313" key="9">
    <source>
        <dbReference type="Proteomes" id="UP000279089"/>
    </source>
</evidence>
<dbReference type="AlphaFoldDB" id="A0A3N4MN65"/>
<dbReference type="EMBL" id="RMBX01000004">
    <property type="protein sequence ID" value="RPD41500.1"/>
    <property type="molecule type" value="Genomic_DNA"/>
</dbReference>
<comment type="subcellular location">
    <subcellularLocation>
        <location evidence="1">Cell outer membrane</location>
    </subcellularLocation>
</comment>
<dbReference type="InterPro" id="IPR051906">
    <property type="entry name" value="TolC-like"/>
</dbReference>
<accession>A0A3N4MN65</accession>
<dbReference type="InterPro" id="IPR003423">
    <property type="entry name" value="OMP_efflux"/>
</dbReference>
<dbReference type="PANTHER" id="PTHR30026">
    <property type="entry name" value="OUTER MEMBRANE PROTEIN TOLC"/>
    <property type="match status" value="1"/>
</dbReference>
<dbReference type="Pfam" id="PF02321">
    <property type="entry name" value="OEP"/>
    <property type="match status" value="1"/>
</dbReference>
<dbReference type="GO" id="GO:1990281">
    <property type="term" value="C:efflux pump complex"/>
    <property type="evidence" value="ECO:0007669"/>
    <property type="project" value="TreeGrafter"/>
</dbReference>
<comment type="caution">
    <text evidence="8">The sequence shown here is derived from an EMBL/GenBank/DDBJ whole genome shotgun (WGS) entry which is preliminary data.</text>
</comment>
<reference evidence="9" key="1">
    <citation type="submission" date="2018-11" db="EMBL/GenBank/DDBJ databases">
        <title>Chitinophaga lutea sp.nov., isolate from arsenic contaminated soil.</title>
        <authorList>
            <person name="Zong Y."/>
        </authorList>
    </citation>
    <scope>NUCLEOTIDE SEQUENCE [LARGE SCALE GENOMIC DNA]</scope>
    <source>
        <strain evidence="9">YLT18</strain>
    </source>
</reference>
<organism evidence="8 9">
    <name type="scientific">Chitinophaga barathri</name>
    <dbReference type="NCBI Taxonomy" id="1647451"/>
    <lineage>
        <taxon>Bacteria</taxon>
        <taxon>Pseudomonadati</taxon>
        <taxon>Bacteroidota</taxon>
        <taxon>Chitinophagia</taxon>
        <taxon>Chitinophagales</taxon>
        <taxon>Chitinophagaceae</taxon>
        <taxon>Chitinophaga</taxon>
    </lineage>
</organism>
<proteinExistence type="inferred from homology"/>
<evidence type="ECO:0000256" key="1">
    <source>
        <dbReference type="ARBA" id="ARBA00004442"/>
    </source>
</evidence>
<protein>
    <submittedName>
        <fullName evidence="8">TolC family protein</fullName>
    </submittedName>
</protein>
<keyword evidence="6" id="KW-0472">Membrane</keyword>
<dbReference type="RefSeq" id="WP_120516199.1">
    <property type="nucleotide sequence ID" value="NZ_QXZY01000005.1"/>
</dbReference>
<evidence type="ECO:0000256" key="7">
    <source>
        <dbReference type="ARBA" id="ARBA00023237"/>
    </source>
</evidence>
<evidence type="ECO:0000256" key="2">
    <source>
        <dbReference type="ARBA" id="ARBA00007613"/>
    </source>
</evidence>
<evidence type="ECO:0000256" key="3">
    <source>
        <dbReference type="ARBA" id="ARBA00022448"/>
    </source>
</evidence>
<evidence type="ECO:0000256" key="6">
    <source>
        <dbReference type="ARBA" id="ARBA00023136"/>
    </source>
</evidence>
<keyword evidence="3" id="KW-0813">Transport</keyword>
<keyword evidence="4" id="KW-1134">Transmembrane beta strand</keyword>
<gene>
    <name evidence="8" type="ORF">EG028_09290</name>
</gene>
<comment type="similarity">
    <text evidence="2">Belongs to the outer membrane factor (OMF) (TC 1.B.17) family.</text>
</comment>
<sequence>MKSFSIKNIARHGICALLFGAPALGLKAQTADNRTAALSLQETIRHAKTSNKSVGVFKTEEGAARLDLEDARMGVLPRILGNASYQRYSKVTLFDDVLGGSHQIPKPPDANAGSLGLEASFNLYSGGRQKAVITDFRHKNELASINTKEQEANIGLQAALHYLDMVRLYFQGRLIRDQVERARTRSKNIDALYANGKVTKSDVLRADVLLSNVLLNETTNKNDYLISNQKLNTLLNLDAVTTIIPVDTASLGLPESRELESLLGDYSGTYALLKARKSIQLQENRTKLARSFDRPSAALFGGYGFNYPNTLIFPPVAQTFAVGQVGVRLTYDISSLYQNKNKVKSSRLRETALQEQKAWIEDNVRQEAQALATKYNEAVHRLLVVKKSIEQAEVNYNIQNTKYFNQLSLLTDLLEADNLYQETRLNYVQANIAALSIYYRLLFITGKL</sequence>
<keyword evidence="5" id="KW-0812">Transmembrane</keyword>
<evidence type="ECO:0000256" key="5">
    <source>
        <dbReference type="ARBA" id="ARBA00022692"/>
    </source>
</evidence>
<dbReference type="GO" id="GO:0009279">
    <property type="term" value="C:cell outer membrane"/>
    <property type="evidence" value="ECO:0007669"/>
    <property type="project" value="UniProtKB-SubCell"/>
</dbReference>
<dbReference type="GO" id="GO:0015288">
    <property type="term" value="F:porin activity"/>
    <property type="evidence" value="ECO:0007669"/>
    <property type="project" value="TreeGrafter"/>
</dbReference>
<dbReference type="PANTHER" id="PTHR30026:SF20">
    <property type="entry name" value="OUTER MEMBRANE PROTEIN TOLC"/>
    <property type="match status" value="1"/>
</dbReference>
<evidence type="ECO:0000313" key="8">
    <source>
        <dbReference type="EMBL" id="RPD41500.1"/>
    </source>
</evidence>
<evidence type="ECO:0000256" key="4">
    <source>
        <dbReference type="ARBA" id="ARBA00022452"/>
    </source>
</evidence>
<dbReference type="GO" id="GO:0015562">
    <property type="term" value="F:efflux transmembrane transporter activity"/>
    <property type="evidence" value="ECO:0007669"/>
    <property type="project" value="InterPro"/>
</dbReference>
<dbReference type="OrthoDB" id="1271612at2"/>
<keyword evidence="7" id="KW-0998">Cell outer membrane</keyword>
<dbReference type="Proteomes" id="UP000279089">
    <property type="component" value="Unassembled WGS sequence"/>
</dbReference>